<dbReference type="InterPro" id="IPR036259">
    <property type="entry name" value="MFS_trans_sf"/>
</dbReference>
<accession>A0ABV2T4F6</accession>
<evidence type="ECO:0000313" key="9">
    <source>
        <dbReference type="EMBL" id="MET6997921.1"/>
    </source>
</evidence>
<evidence type="ECO:0000256" key="5">
    <source>
        <dbReference type="ARBA" id="ARBA00022989"/>
    </source>
</evidence>
<evidence type="ECO:0000313" key="10">
    <source>
        <dbReference type="Proteomes" id="UP001549749"/>
    </source>
</evidence>
<proteinExistence type="predicted"/>
<dbReference type="Proteomes" id="UP001549749">
    <property type="component" value="Unassembled WGS sequence"/>
</dbReference>
<gene>
    <name evidence="9" type="ORF">ABR189_11100</name>
</gene>
<feature type="transmembrane region" description="Helical" evidence="7">
    <location>
        <begin position="309"/>
        <end position="327"/>
    </location>
</feature>
<keyword evidence="6 7" id="KW-0472">Membrane</keyword>
<feature type="domain" description="Major facilitator superfamily (MFS) profile" evidence="8">
    <location>
        <begin position="21"/>
        <end position="401"/>
    </location>
</feature>
<feature type="transmembrane region" description="Helical" evidence="7">
    <location>
        <begin position="174"/>
        <end position="194"/>
    </location>
</feature>
<dbReference type="Gene3D" id="1.20.1250.20">
    <property type="entry name" value="MFS general substrate transporter like domains"/>
    <property type="match status" value="1"/>
</dbReference>
<feature type="transmembrane region" description="Helical" evidence="7">
    <location>
        <begin position="22"/>
        <end position="46"/>
    </location>
</feature>
<dbReference type="InterPro" id="IPR011701">
    <property type="entry name" value="MFS"/>
</dbReference>
<feature type="transmembrane region" description="Helical" evidence="7">
    <location>
        <begin position="220"/>
        <end position="245"/>
    </location>
</feature>
<dbReference type="PANTHER" id="PTHR23517">
    <property type="entry name" value="RESISTANCE PROTEIN MDTM, PUTATIVE-RELATED-RELATED"/>
    <property type="match status" value="1"/>
</dbReference>
<evidence type="ECO:0000256" key="1">
    <source>
        <dbReference type="ARBA" id="ARBA00004651"/>
    </source>
</evidence>
<comment type="caution">
    <text evidence="9">The sequence shown here is derived from an EMBL/GenBank/DDBJ whole genome shotgun (WGS) entry which is preliminary data.</text>
</comment>
<dbReference type="Pfam" id="PF07690">
    <property type="entry name" value="MFS_1"/>
    <property type="match status" value="1"/>
</dbReference>
<evidence type="ECO:0000256" key="7">
    <source>
        <dbReference type="SAM" id="Phobius"/>
    </source>
</evidence>
<reference evidence="9 10" key="1">
    <citation type="submission" date="2024-06" db="EMBL/GenBank/DDBJ databases">
        <title>Chitinophaga defluvii sp. nov., isolated from municipal sewage.</title>
        <authorList>
            <person name="Zhang L."/>
        </authorList>
    </citation>
    <scope>NUCLEOTIDE SEQUENCE [LARGE SCALE GENOMIC DNA]</scope>
    <source>
        <strain evidence="9 10">H8</strain>
    </source>
</reference>
<feature type="transmembrane region" description="Helical" evidence="7">
    <location>
        <begin position="58"/>
        <end position="76"/>
    </location>
</feature>
<dbReference type="PROSITE" id="PS50850">
    <property type="entry name" value="MFS"/>
    <property type="match status" value="1"/>
</dbReference>
<comment type="subcellular location">
    <subcellularLocation>
        <location evidence="1">Cell membrane</location>
        <topology evidence="1">Multi-pass membrane protein</topology>
    </subcellularLocation>
</comment>
<evidence type="ECO:0000256" key="6">
    <source>
        <dbReference type="ARBA" id="ARBA00023136"/>
    </source>
</evidence>
<keyword evidence="10" id="KW-1185">Reference proteome</keyword>
<feature type="transmembrane region" description="Helical" evidence="7">
    <location>
        <begin position="286"/>
        <end position="303"/>
    </location>
</feature>
<dbReference type="RefSeq" id="WP_354660556.1">
    <property type="nucleotide sequence ID" value="NZ_JBEXAC010000001.1"/>
</dbReference>
<feature type="transmembrane region" description="Helical" evidence="7">
    <location>
        <begin position="348"/>
        <end position="371"/>
    </location>
</feature>
<keyword evidence="2" id="KW-0813">Transport</keyword>
<evidence type="ECO:0000256" key="4">
    <source>
        <dbReference type="ARBA" id="ARBA00022692"/>
    </source>
</evidence>
<dbReference type="InterPro" id="IPR020846">
    <property type="entry name" value="MFS_dom"/>
</dbReference>
<dbReference type="PANTHER" id="PTHR23517:SF2">
    <property type="entry name" value="MULTIDRUG RESISTANCE PROTEIN MDTH"/>
    <property type="match status" value="1"/>
</dbReference>
<dbReference type="InterPro" id="IPR050171">
    <property type="entry name" value="MFS_Transporters"/>
</dbReference>
<keyword evidence="3" id="KW-1003">Cell membrane</keyword>
<feature type="transmembrane region" description="Helical" evidence="7">
    <location>
        <begin position="257"/>
        <end position="279"/>
    </location>
</feature>
<dbReference type="SUPFAM" id="SSF103473">
    <property type="entry name" value="MFS general substrate transporter"/>
    <property type="match status" value="1"/>
</dbReference>
<protein>
    <submittedName>
        <fullName evidence="9">MFS transporter</fullName>
    </submittedName>
</protein>
<evidence type="ECO:0000259" key="8">
    <source>
        <dbReference type="PROSITE" id="PS50850"/>
    </source>
</evidence>
<sequence>MNFIQQTIHLYRKAYTGLSPSIWWLSVVLLINRSGTMVIPFMTMYLTLDLHFSIAEAGLAMAFFGMGSVLGAYIGGRLADKIGFSQVQFWSLFFTGVLFMTLGQMQTLPQICACIFVLSSVGEAFRPANAAAVAYYSAPANRTRSYSLNRLAANLGWSVGPAVGGILASYSYHLLFWVDGFTCIVAAIFLRLRLPQVRQEAIVKAATHPATGKSAYKDKLYLWFVVLVMLNSLCFFQMTTIVPVYLKKVVHISEWGIGLILALNGIIIALVEMVLVYRLEGKRSNLYYISRGVLVISMAYWMLSLLPPVTAVAVFYILFITVGEMLGMPFMNSFWISRSTDHNRGQYAALYTMAYAVANVVSPSLGAYVVGHLGFPAWWGITGSICLLAVLGFVLLQRKIKAAEPEDVPLPIPEKMVVAS</sequence>
<keyword evidence="4 7" id="KW-0812">Transmembrane</keyword>
<organism evidence="9 10">
    <name type="scientific">Chitinophaga defluvii</name>
    <dbReference type="NCBI Taxonomy" id="3163343"/>
    <lineage>
        <taxon>Bacteria</taxon>
        <taxon>Pseudomonadati</taxon>
        <taxon>Bacteroidota</taxon>
        <taxon>Chitinophagia</taxon>
        <taxon>Chitinophagales</taxon>
        <taxon>Chitinophagaceae</taxon>
        <taxon>Chitinophaga</taxon>
    </lineage>
</organism>
<feature type="transmembrane region" description="Helical" evidence="7">
    <location>
        <begin position="377"/>
        <end position="396"/>
    </location>
</feature>
<evidence type="ECO:0000256" key="2">
    <source>
        <dbReference type="ARBA" id="ARBA00022448"/>
    </source>
</evidence>
<name>A0ABV2T4F6_9BACT</name>
<dbReference type="EMBL" id="JBEXAC010000001">
    <property type="protein sequence ID" value="MET6997921.1"/>
    <property type="molecule type" value="Genomic_DNA"/>
</dbReference>
<evidence type="ECO:0000256" key="3">
    <source>
        <dbReference type="ARBA" id="ARBA00022475"/>
    </source>
</evidence>
<feature type="transmembrane region" description="Helical" evidence="7">
    <location>
        <begin position="82"/>
        <end position="102"/>
    </location>
</feature>
<keyword evidence="5 7" id="KW-1133">Transmembrane helix</keyword>